<feature type="transmembrane region" description="Helical" evidence="1">
    <location>
        <begin position="132"/>
        <end position="151"/>
    </location>
</feature>
<sequence length="152" mass="17425">MPTEHLFLFLFLVYMTVNVYDDLKSHTTKNAYHYPMAAILLITSGFMGYGISTFLIGIYALVFFILFSNIPIIQFGAGDIKMLVNVYMILNLFSPFDTVTLFSVISVVYFFVSYSFEFLVRLKKRKLKGAHVHAEAPAIFTTFVLITFLITR</sequence>
<keyword evidence="1" id="KW-1133">Transmembrane helix</keyword>
<evidence type="ECO:0000256" key="1">
    <source>
        <dbReference type="SAM" id="Phobius"/>
    </source>
</evidence>
<evidence type="ECO:0000313" key="2">
    <source>
        <dbReference type="EMBL" id="MDI3236427.1"/>
    </source>
</evidence>
<evidence type="ECO:0000313" key="3">
    <source>
        <dbReference type="Proteomes" id="UP001243286"/>
    </source>
</evidence>
<proteinExistence type="predicted"/>
<dbReference type="Proteomes" id="UP001243286">
    <property type="component" value="Unassembled WGS sequence"/>
</dbReference>
<name>A0ABT6R6M9_9BACL</name>
<reference evidence="2 3" key="1">
    <citation type="submission" date="2023-04" db="EMBL/GenBank/DDBJ databases">
        <title>Antarctic isolates genomes.</title>
        <authorList>
            <person name="Dimov S.G."/>
        </authorList>
    </citation>
    <scope>NUCLEOTIDE SEQUENCE [LARGE SCALE GENOMIC DNA]</scope>
    <source>
        <strain evidence="2 3">AL19</strain>
    </source>
</reference>
<keyword evidence="1" id="KW-0812">Transmembrane</keyword>
<protein>
    <recommendedName>
        <fullName evidence="4">Prepilin type IV endopeptidase peptidase domain-containing protein</fullName>
    </recommendedName>
</protein>
<feature type="transmembrane region" description="Helical" evidence="1">
    <location>
        <begin position="57"/>
        <end position="77"/>
    </location>
</feature>
<feature type="transmembrane region" description="Helical" evidence="1">
    <location>
        <begin position="89"/>
        <end position="112"/>
    </location>
</feature>
<gene>
    <name evidence="2" type="ORF">QK289_15535</name>
</gene>
<keyword evidence="1" id="KW-0472">Membrane</keyword>
<feature type="transmembrane region" description="Helical" evidence="1">
    <location>
        <begin position="32"/>
        <end position="51"/>
    </location>
</feature>
<keyword evidence="3" id="KW-1185">Reference proteome</keyword>
<evidence type="ECO:0008006" key="4">
    <source>
        <dbReference type="Google" id="ProtNLM"/>
    </source>
</evidence>
<dbReference type="EMBL" id="JASBQV010000040">
    <property type="protein sequence ID" value="MDI3236427.1"/>
    <property type="molecule type" value="Genomic_DNA"/>
</dbReference>
<comment type="caution">
    <text evidence="2">The sequence shown here is derived from an EMBL/GenBank/DDBJ whole genome shotgun (WGS) entry which is preliminary data.</text>
</comment>
<accession>A0ABT6R6M9</accession>
<organism evidence="2 3">
    <name type="scientific">Exiguobacterium antarcticum</name>
    <dbReference type="NCBI Taxonomy" id="132920"/>
    <lineage>
        <taxon>Bacteria</taxon>
        <taxon>Bacillati</taxon>
        <taxon>Bacillota</taxon>
        <taxon>Bacilli</taxon>
        <taxon>Bacillales</taxon>
        <taxon>Bacillales Family XII. Incertae Sedis</taxon>
        <taxon>Exiguobacterium</taxon>
    </lineage>
</organism>